<keyword evidence="1" id="KW-1133">Transmembrane helix</keyword>
<feature type="transmembrane region" description="Helical" evidence="1">
    <location>
        <begin position="49"/>
        <end position="74"/>
    </location>
</feature>
<dbReference type="AlphaFoldDB" id="A0A841AIB4"/>
<keyword evidence="3" id="KW-1185">Reference proteome</keyword>
<gene>
    <name evidence="2" type="ORF">HD599_000411</name>
</gene>
<protein>
    <submittedName>
        <fullName evidence="2">ABC-type antimicrobial peptide transport system permease subunit</fullName>
    </submittedName>
</protein>
<accession>A0A841AIB4</accession>
<dbReference type="EMBL" id="JACHMJ010000001">
    <property type="protein sequence ID" value="MBB5842088.1"/>
    <property type="molecule type" value="Genomic_DNA"/>
</dbReference>
<dbReference type="Proteomes" id="UP000536685">
    <property type="component" value="Unassembled WGS sequence"/>
</dbReference>
<keyword evidence="1" id="KW-0812">Transmembrane</keyword>
<proteinExistence type="predicted"/>
<evidence type="ECO:0000313" key="3">
    <source>
        <dbReference type="Proteomes" id="UP000536685"/>
    </source>
</evidence>
<dbReference type="RefSeq" id="WP_184233188.1">
    <property type="nucleotide sequence ID" value="NZ_JACHMJ010000001.1"/>
</dbReference>
<keyword evidence="1" id="KW-0472">Membrane</keyword>
<evidence type="ECO:0000256" key="1">
    <source>
        <dbReference type="SAM" id="Phobius"/>
    </source>
</evidence>
<feature type="transmembrane region" description="Helical" evidence="1">
    <location>
        <begin position="15"/>
        <end position="37"/>
    </location>
</feature>
<organism evidence="2 3">
    <name type="scientific">Conyzicola lurida</name>
    <dbReference type="NCBI Taxonomy" id="1172621"/>
    <lineage>
        <taxon>Bacteria</taxon>
        <taxon>Bacillati</taxon>
        <taxon>Actinomycetota</taxon>
        <taxon>Actinomycetes</taxon>
        <taxon>Micrococcales</taxon>
        <taxon>Microbacteriaceae</taxon>
        <taxon>Conyzicola</taxon>
    </lineage>
</organism>
<sequence length="88" mass="9240">MADKSPVIVNRNERIIAYMLASAVGLSILSIIAIIAGTGLGVRNFGEGIWPAIILLPYVGLPIGFLLVIVLVVVSGIRKSRAARDAGK</sequence>
<name>A0A841AIB4_9MICO</name>
<evidence type="ECO:0000313" key="2">
    <source>
        <dbReference type="EMBL" id="MBB5842088.1"/>
    </source>
</evidence>
<reference evidence="2 3" key="1">
    <citation type="submission" date="2020-08" db="EMBL/GenBank/DDBJ databases">
        <title>Sequencing the genomes of 1000 actinobacteria strains.</title>
        <authorList>
            <person name="Klenk H.-P."/>
        </authorList>
    </citation>
    <scope>NUCLEOTIDE SEQUENCE [LARGE SCALE GENOMIC DNA]</scope>
    <source>
        <strain evidence="2 3">DSM 105784</strain>
    </source>
</reference>
<comment type="caution">
    <text evidence="2">The sequence shown here is derived from an EMBL/GenBank/DDBJ whole genome shotgun (WGS) entry which is preliminary data.</text>
</comment>